<protein>
    <recommendedName>
        <fullName evidence="3">Abortive infection protein</fullName>
    </recommendedName>
</protein>
<name>A0A3M0I3I4_9ACTN</name>
<evidence type="ECO:0000313" key="1">
    <source>
        <dbReference type="EMBL" id="RMB83385.1"/>
    </source>
</evidence>
<comment type="caution">
    <text evidence="1">The sequence shown here is derived from an EMBL/GenBank/DDBJ whole genome shotgun (WGS) entry which is preliminary data.</text>
</comment>
<dbReference type="RefSeq" id="WP_121891739.1">
    <property type="nucleotide sequence ID" value="NZ_PENI01000016.1"/>
</dbReference>
<dbReference type="Proteomes" id="UP000270471">
    <property type="component" value="Unassembled WGS sequence"/>
</dbReference>
<evidence type="ECO:0008006" key="3">
    <source>
        <dbReference type="Google" id="ProtNLM"/>
    </source>
</evidence>
<gene>
    <name evidence="1" type="ORF">CTZ28_23755</name>
</gene>
<dbReference type="AlphaFoldDB" id="A0A3M0I3I4"/>
<dbReference type="SUPFAM" id="SSF51445">
    <property type="entry name" value="(Trans)glycosidases"/>
    <property type="match status" value="1"/>
</dbReference>
<evidence type="ECO:0000313" key="2">
    <source>
        <dbReference type="Proteomes" id="UP000270471"/>
    </source>
</evidence>
<proteinExistence type="predicted"/>
<dbReference type="InterPro" id="IPR017853">
    <property type="entry name" value="GH"/>
</dbReference>
<sequence length="358" mass="39433">MKYRGVVYDVGLKFTKDEAFSVDPFDPALVDHDMRVIADGLHANAVRIEGEEIARLLTASRAAHANGLTVFFNPWKMNADSDETRSYLAEAAAAAEQLRSEGVDIVFVTGCEYTIFSEGIYPGASYAERGMWLGTQLGGMRLSSQPSDLPDPLPEKAATLNKALRSFAQTVRETFNGPLTYSAGMWEDVDWSIFDVVGIDHYRRGESEEEYRAGLETHRHGKPLAVMEVGCCAYEGAAALGDGGFMVLQGTNPDGTGIWQDGVVPNRSEREQADYVGEQLEILSDADVLAVFVFVFSFPAMRTGEGAKDLDMACFSLVKTFGHEDPRSTAMPPWEPKEAFHRVAEFYRRHAAADTSDR</sequence>
<reference evidence="1 2" key="1">
    <citation type="submission" date="2017-11" db="EMBL/GenBank/DDBJ databases">
        <title>Draft genome of actinobacteria isolated from guarana (Paullinia cupana (Mart.) Ducke.</title>
        <authorList>
            <person name="Siqueira K.A."/>
            <person name="Liotti R.G."/>
            <person name="Mendes T.A.O."/>
            <person name="Soares M.A."/>
        </authorList>
    </citation>
    <scope>NUCLEOTIDE SEQUENCE [LARGE SCALE GENOMIC DNA]</scope>
    <source>
        <strain evidence="1 2">193</strain>
    </source>
</reference>
<dbReference type="OrthoDB" id="151193at2"/>
<dbReference type="EMBL" id="PENI01000016">
    <property type="protein sequence ID" value="RMB83385.1"/>
    <property type="molecule type" value="Genomic_DNA"/>
</dbReference>
<organism evidence="1 2">
    <name type="scientific">Streptomyces shenzhenensis</name>
    <dbReference type="NCBI Taxonomy" id="943815"/>
    <lineage>
        <taxon>Bacteria</taxon>
        <taxon>Bacillati</taxon>
        <taxon>Actinomycetota</taxon>
        <taxon>Actinomycetes</taxon>
        <taxon>Kitasatosporales</taxon>
        <taxon>Streptomycetaceae</taxon>
        <taxon>Streptomyces</taxon>
    </lineage>
</organism>
<accession>A0A3M0I3I4</accession>
<dbReference type="Gene3D" id="3.20.20.80">
    <property type="entry name" value="Glycosidases"/>
    <property type="match status" value="1"/>
</dbReference>
<keyword evidence="2" id="KW-1185">Reference proteome</keyword>